<keyword evidence="2" id="KW-0812">Transmembrane</keyword>
<dbReference type="Gene3D" id="2.40.50.100">
    <property type="match status" value="1"/>
</dbReference>
<proteinExistence type="predicted"/>
<dbReference type="EMBL" id="NWUS01000003">
    <property type="protein sequence ID" value="MBA5726178.1"/>
    <property type="molecule type" value="Genomic_DNA"/>
</dbReference>
<evidence type="ECO:0000313" key="4">
    <source>
        <dbReference type="EMBL" id="MBA5726178.1"/>
    </source>
</evidence>
<dbReference type="Gene3D" id="2.40.30.170">
    <property type="match status" value="1"/>
</dbReference>
<dbReference type="InterPro" id="IPR050739">
    <property type="entry name" value="MFP"/>
</dbReference>
<keyword evidence="2" id="KW-1133">Transmembrane helix</keyword>
<dbReference type="Pfam" id="PF26002">
    <property type="entry name" value="Beta-barrel_AprE"/>
    <property type="match status" value="1"/>
</dbReference>
<feature type="compositionally biased region" description="Basic and acidic residues" evidence="1">
    <location>
        <begin position="458"/>
        <end position="468"/>
    </location>
</feature>
<comment type="caution">
    <text evidence="4">The sequence shown here is derived from an EMBL/GenBank/DDBJ whole genome shotgun (WGS) entry which is preliminary data.</text>
</comment>
<gene>
    <name evidence="4" type="ORF">CPA57_07840</name>
</gene>
<organism evidence="4 5">
    <name type="scientific">Bombella favorum</name>
    <dbReference type="NCBI Taxonomy" id="2039164"/>
    <lineage>
        <taxon>Bacteria</taxon>
        <taxon>Pseudomonadati</taxon>
        <taxon>Pseudomonadota</taxon>
        <taxon>Alphaproteobacteria</taxon>
        <taxon>Acetobacterales</taxon>
        <taxon>Acetobacteraceae</taxon>
        <taxon>Bombella</taxon>
    </lineage>
</organism>
<sequence length="468" mass="51601">MAEDSASPLFRGEALKWRQEAWIGSVQLIEPLSGKIAALCTVALVVCLGVYVAFGSYTRRIHANGVMLPPEGLVVAEADQGGVIATIHVHEGDHVTTGERLFSVDVSSWSESGATGRQLIDGLRREQNLLESRQKLLASDAPVELSSLKDELNFLHQQYGMLQEQSGRDKKSLPLIERAMNEMRTAMDRHLVTESQFQSQLFSYVQFMDTQSQTLRTLVEMNSHMADLQYRINRHQYKVAEDMNDLAVRLSDVQRQIIQAHGQSMGVVNARVSGMVDGIRTVVGQRVNPGQSLLSILPDKAKLQAELYVNSQAIGFVRPGQHVLLKYAAYPYQRFGLYEGEVVEVTKAPLPERSNYAAKTAQQGGSASAPQPGADVYRIRVRPDQDFIIAYGQHEKLTPGMAVDAEIAIDQRKLYQWLLDPVVSMVDTVRSISGSAAPAASLADRVSRPETAPSSAPSRHDHQTEGTP</sequence>
<dbReference type="PRINTS" id="PR01490">
    <property type="entry name" value="RTXTOXIND"/>
</dbReference>
<protein>
    <submittedName>
        <fullName evidence="4">Transporter</fullName>
    </submittedName>
</protein>
<accession>A0ABR5ZPF5</accession>
<dbReference type="InterPro" id="IPR058982">
    <property type="entry name" value="Beta-barrel_AprE"/>
</dbReference>
<feature type="region of interest" description="Disordered" evidence="1">
    <location>
        <begin position="434"/>
        <end position="468"/>
    </location>
</feature>
<dbReference type="Proteomes" id="UP001516390">
    <property type="component" value="Unassembled WGS sequence"/>
</dbReference>
<evidence type="ECO:0000256" key="2">
    <source>
        <dbReference type="SAM" id="Phobius"/>
    </source>
</evidence>
<feature type="transmembrane region" description="Helical" evidence="2">
    <location>
        <begin position="36"/>
        <end position="54"/>
    </location>
</feature>
<keyword evidence="2" id="KW-0472">Membrane</keyword>
<name>A0ABR5ZPF5_9PROT</name>
<dbReference type="PANTHER" id="PTHR30386:SF28">
    <property type="entry name" value="EXPORTED PROTEIN"/>
    <property type="match status" value="1"/>
</dbReference>
<evidence type="ECO:0000256" key="1">
    <source>
        <dbReference type="SAM" id="MobiDB-lite"/>
    </source>
</evidence>
<evidence type="ECO:0000259" key="3">
    <source>
        <dbReference type="Pfam" id="PF26002"/>
    </source>
</evidence>
<dbReference type="RefSeq" id="WP_182082244.1">
    <property type="nucleotide sequence ID" value="NZ_NWUS01000003.1"/>
</dbReference>
<evidence type="ECO:0000313" key="5">
    <source>
        <dbReference type="Proteomes" id="UP001516390"/>
    </source>
</evidence>
<reference evidence="4 5" key="1">
    <citation type="submission" date="2017-09" db="EMBL/GenBank/DDBJ databases">
        <authorList>
            <person name="Jakob F."/>
        </authorList>
    </citation>
    <scope>NUCLEOTIDE SEQUENCE [LARGE SCALE GENOMIC DNA]</scope>
    <source>
        <strain evidence="4 5">TMW 2.1880</strain>
    </source>
</reference>
<keyword evidence="5" id="KW-1185">Reference proteome</keyword>
<dbReference type="PANTHER" id="PTHR30386">
    <property type="entry name" value="MEMBRANE FUSION SUBUNIT OF EMRAB-TOLC MULTIDRUG EFFLUX PUMP"/>
    <property type="match status" value="1"/>
</dbReference>
<feature type="domain" description="AprE-like beta-barrel" evidence="3">
    <location>
        <begin position="304"/>
        <end position="408"/>
    </location>
</feature>